<dbReference type="GO" id="GO:1990385">
    <property type="term" value="C:meiotic spindle midzone"/>
    <property type="evidence" value="ECO:0007669"/>
    <property type="project" value="TreeGrafter"/>
</dbReference>
<dbReference type="PANTHER" id="PTHR13142:SF1">
    <property type="entry name" value="INNER CENTROMERE PROTEIN"/>
    <property type="match status" value="1"/>
</dbReference>
<comment type="caution">
    <text evidence="10">The sequence shown here is derived from an EMBL/GenBank/DDBJ whole genome shotgun (WGS) entry which is preliminary data.</text>
</comment>
<dbReference type="GO" id="GO:0005634">
    <property type="term" value="C:nucleus"/>
    <property type="evidence" value="ECO:0007669"/>
    <property type="project" value="UniProtKB-SubCell"/>
</dbReference>
<dbReference type="Proteomes" id="UP000571567">
    <property type="component" value="Unassembled WGS sequence"/>
</dbReference>
<comment type="subcellular location">
    <subcellularLocation>
        <location evidence="2">Cytoplasm</location>
        <location evidence="2">Cytoskeleton</location>
        <location evidence="2">Spindle</location>
    </subcellularLocation>
    <subcellularLocation>
        <location evidence="1">Nucleus</location>
    </subcellularLocation>
</comment>
<feature type="compositionally biased region" description="Polar residues" evidence="8">
    <location>
        <begin position="302"/>
        <end position="324"/>
    </location>
</feature>
<evidence type="ECO:0000256" key="4">
    <source>
        <dbReference type="ARBA" id="ARBA00022490"/>
    </source>
</evidence>
<evidence type="ECO:0000256" key="6">
    <source>
        <dbReference type="ARBA" id="ARBA00023212"/>
    </source>
</evidence>
<feature type="region of interest" description="Disordered" evidence="8">
    <location>
        <begin position="487"/>
        <end position="701"/>
    </location>
</feature>
<feature type="compositionally biased region" description="Polar residues" evidence="8">
    <location>
        <begin position="90"/>
        <end position="111"/>
    </location>
</feature>
<dbReference type="GO" id="GO:0032133">
    <property type="term" value="C:chromosome passenger complex"/>
    <property type="evidence" value="ECO:0007669"/>
    <property type="project" value="TreeGrafter"/>
</dbReference>
<dbReference type="InterPro" id="IPR005635">
    <property type="entry name" value="Inner_centromere_prot_ARK-bd"/>
</dbReference>
<gene>
    <name evidence="10" type="primary">Incenp_1</name>
    <name evidence="10" type="ORF">HIMHIM_R10929</name>
</gene>
<feature type="region of interest" description="Disordered" evidence="8">
    <location>
        <begin position="419"/>
        <end position="442"/>
    </location>
</feature>
<keyword evidence="11" id="KW-1185">Reference proteome</keyword>
<evidence type="ECO:0000313" key="11">
    <source>
        <dbReference type="Proteomes" id="UP000571567"/>
    </source>
</evidence>
<accession>A0A7L1LBJ1</accession>
<feature type="compositionally biased region" description="Basic and acidic residues" evidence="8">
    <location>
        <begin position="599"/>
        <end position="648"/>
    </location>
</feature>
<keyword evidence="4" id="KW-0963">Cytoplasm</keyword>
<dbReference type="EMBL" id="VXBK01008241">
    <property type="protein sequence ID" value="NXN72282.1"/>
    <property type="molecule type" value="Genomic_DNA"/>
</dbReference>
<evidence type="ECO:0000256" key="3">
    <source>
        <dbReference type="ARBA" id="ARBA00010042"/>
    </source>
</evidence>
<organism evidence="10 11">
    <name type="scientific">Himantopus himantopus</name>
    <name type="common">Black-winged stilt</name>
    <name type="synonym">Charadrius himantopus</name>
    <dbReference type="NCBI Taxonomy" id="225398"/>
    <lineage>
        <taxon>Eukaryota</taxon>
        <taxon>Metazoa</taxon>
        <taxon>Chordata</taxon>
        <taxon>Craniata</taxon>
        <taxon>Vertebrata</taxon>
        <taxon>Euteleostomi</taxon>
        <taxon>Archelosauria</taxon>
        <taxon>Archosauria</taxon>
        <taxon>Dinosauria</taxon>
        <taxon>Saurischia</taxon>
        <taxon>Theropoda</taxon>
        <taxon>Coelurosauria</taxon>
        <taxon>Aves</taxon>
        <taxon>Neognathae</taxon>
        <taxon>Neoaves</taxon>
        <taxon>Charadriiformes</taxon>
        <taxon>Recurvirostridae</taxon>
        <taxon>Himantopus</taxon>
    </lineage>
</organism>
<dbReference type="AlphaFoldDB" id="A0A7L1LBJ1"/>
<proteinExistence type="inferred from homology"/>
<dbReference type="OrthoDB" id="6123at2759"/>
<feature type="compositionally biased region" description="Polar residues" evidence="8">
    <location>
        <begin position="649"/>
        <end position="660"/>
    </location>
</feature>
<sequence length="759" mass="87242">RLSRRKNSSLKLVPTPRFSQRLQNKENLNLIKAEIKQVSPPQRVTRSQTATSRKSLETLPETIPVQQTEGKVPLAEANVNNRISSELHLQKSTSKPAETLSSTILLSSDNGSPRESRVAKSPPAPAAFELMVPHTPEANDAGEGEAASKLQTAKAANTKVILSEEPRLNEGDGSAQVQEESDKEPAQRVRDSPGTPTGSRLSRRSVRRSLMGKTSMTRRTSLAEKYSLASRRENMIQKSITRAMVKRKAARKSSASSSYMDGKFECHQMSLLCTFPPLSIPQSPQMSLRSRTNSRNEEPQETKNNGSNLNKNGETQEPPQSARRQPSYKRAVDECYDNQQAEDGGLSPPKRKIPSSAFPASKVGRPFKMFLHTVQKNQLLMTPSSVGKNGVIKSFIRYNTPLRSDPKEKERQKLETLRKKQEAEQLRKQKLEEEKKRRLEEAKLKREERLRKVLQARERAEQIEEERKRRIEQKIALFDEKTEKVREERLAEEKIRKRAAAKKMEEAEARRRHDEEARKQKALQQEEEERRHKELMQKRKEEEQERARKIAEQRQAEQEREKRLAAERELERKKEQERIQAEKLREHQEKAAQLQKEALAAKEQLHKETEQEEQRLAEMKRQEQEQKKLPEDQKAKDIAKPQHLENKENSPACNSYQMTPQARRDPKPPVINPNNYGMDLNSDDSTDDENQPRKPVPGWATGNQLTQAVMHQYYNPPKVDTLFGAIASPKLEDIFYKSKPRYFKRTSSAVWNSPPFPSA</sequence>
<dbReference type="PANTHER" id="PTHR13142">
    <property type="entry name" value="INNER CENTROMERE PROTEIN"/>
    <property type="match status" value="1"/>
</dbReference>
<feature type="compositionally biased region" description="Polar residues" evidence="8">
    <location>
        <begin position="282"/>
        <end position="293"/>
    </location>
</feature>
<feature type="compositionally biased region" description="Basic and acidic residues" evidence="8">
    <location>
        <begin position="502"/>
        <end position="519"/>
    </location>
</feature>
<feature type="region of interest" description="Disordered" evidence="8">
    <location>
        <begin position="239"/>
        <end position="258"/>
    </location>
</feature>
<keyword evidence="7" id="KW-0539">Nucleus</keyword>
<evidence type="ECO:0000256" key="5">
    <source>
        <dbReference type="ARBA" id="ARBA00022829"/>
    </source>
</evidence>
<dbReference type="GO" id="GO:0051257">
    <property type="term" value="P:meiotic spindle midzone assembly"/>
    <property type="evidence" value="ECO:0007669"/>
    <property type="project" value="TreeGrafter"/>
</dbReference>
<keyword evidence="5" id="KW-0159">Chromosome partition</keyword>
<feature type="non-terminal residue" evidence="10">
    <location>
        <position position="1"/>
    </location>
</feature>
<feature type="compositionally biased region" description="Basic and acidic residues" evidence="8">
    <location>
        <begin position="528"/>
        <end position="590"/>
    </location>
</feature>
<feature type="region of interest" description="Disordered" evidence="8">
    <location>
        <begin position="158"/>
        <end position="223"/>
    </location>
</feature>
<feature type="domain" description="Inner centromere protein ARK-binding" evidence="9">
    <location>
        <begin position="679"/>
        <end position="735"/>
    </location>
</feature>
<dbReference type="GO" id="GO:0000776">
    <property type="term" value="C:kinetochore"/>
    <property type="evidence" value="ECO:0007669"/>
    <property type="project" value="TreeGrafter"/>
</dbReference>
<feature type="non-terminal residue" evidence="10">
    <location>
        <position position="759"/>
    </location>
</feature>
<comment type="similarity">
    <text evidence="3">Belongs to the INCENP family.</text>
</comment>
<dbReference type="GO" id="GO:0030496">
    <property type="term" value="C:midbody"/>
    <property type="evidence" value="ECO:0007669"/>
    <property type="project" value="TreeGrafter"/>
</dbReference>
<evidence type="ECO:0000256" key="2">
    <source>
        <dbReference type="ARBA" id="ARBA00004186"/>
    </source>
</evidence>
<dbReference type="GO" id="GO:0051310">
    <property type="term" value="P:metaphase chromosome alignment"/>
    <property type="evidence" value="ECO:0007669"/>
    <property type="project" value="TreeGrafter"/>
</dbReference>
<protein>
    <submittedName>
        <fullName evidence="10">INCE protein</fullName>
    </submittedName>
</protein>
<dbReference type="Gene3D" id="6.10.250.2990">
    <property type="match status" value="1"/>
</dbReference>
<evidence type="ECO:0000313" key="10">
    <source>
        <dbReference type="EMBL" id="NXN72282.1"/>
    </source>
</evidence>
<dbReference type="Pfam" id="PF03941">
    <property type="entry name" value="INCENP_ARK-bind"/>
    <property type="match status" value="1"/>
</dbReference>
<evidence type="ECO:0000259" key="9">
    <source>
        <dbReference type="Pfam" id="PF03941"/>
    </source>
</evidence>
<feature type="region of interest" description="Disordered" evidence="8">
    <location>
        <begin position="88"/>
        <end position="122"/>
    </location>
</feature>
<evidence type="ECO:0000256" key="1">
    <source>
        <dbReference type="ARBA" id="ARBA00004123"/>
    </source>
</evidence>
<reference evidence="10 11" key="1">
    <citation type="submission" date="2019-09" db="EMBL/GenBank/DDBJ databases">
        <title>Bird 10,000 Genomes (B10K) Project - Family phase.</title>
        <authorList>
            <person name="Zhang G."/>
        </authorList>
    </citation>
    <scope>NUCLEOTIDE SEQUENCE [LARGE SCALE GENOMIC DNA]</scope>
    <source>
        <strain evidence="10">B10K-DU-002-13</strain>
        <tissue evidence="10">Muscle</tissue>
    </source>
</reference>
<feature type="region of interest" description="Disordered" evidence="8">
    <location>
        <begin position="282"/>
        <end position="359"/>
    </location>
</feature>
<evidence type="ECO:0000256" key="8">
    <source>
        <dbReference type="SAM" id="MobiDB-lite"/>
    </source>
</evidence>
<name>A0A7L1LBJ1_HIMHI</name>
<keyword evidence="6" id="KW-0206">Cytoskeleton</keyword>
<evidence type="ECO:0000256" key="7">
    <source>
        <dbReference type="ARBA" id="ARBA00023242"/>
    </source>
</evidence>
<dbReference type="GO" id="GO:0000281">
    <property type="term" value="P:mitotic cytokinesis"/>
    <property type="evidence" value="ECO:0007669"/>
    <property type="project" value="TreeGrafter"/>
</dbReference>